<organism evidence="6 7">
    <name type="scientific">Ilex paraguariensis</name>
    <name type="common">yerba mate</name>
    <dbReference type="NCBI Taxonomy" id="185542"/>
    <lineage>
        <taxon>Eukaryota</taxon>
        <taxon>Viridiplantae</taxon>
        <taxon>Streptophyta</taxon>
        <taxon>Embryophyta</taxon>
        <taxon>Tracheophyta</taxon>
        <taxon>Spermatophyta</taxon>
        <taxon>Magnoliopsida</taxon>
        <taxon>eudicotyledons</taxon>
        <taxon>Gunneridae</taxon>
        <taxon>Pentapetalae</taxon>
        <taxon>asterids</taxon>
        <taxon>campanulids</taxon>
        <taxon>Aquifoliales</taxon>
        <taxon>Aquifoliaceae</taxon>
        <taxon>Ilex</taxon>
    </lineage>
</organism>
<dbReference type="GO" id="GO:0016705">
    <property type="term" value="F:oxidoreductase activity, acting on paired donors, with incorporation or reduction of molecular oxygen"/>
    <property type="evidence" value="ECO:0007669"/>
    <property type="project" value="UniProtKB-ARBA"/>
</dbReference>
<dbReference type="Pfam" id="PF14226">
    <property type="entry name" value="DIOX_N"/>
    <property type="match status" value="1"/>
</dbReference>
<dbReference type="Gene3D" id="2.60.120.330">
    <property type="entry name" value="B-lactam Antibiotic, Isopenicillin N Synthase, Chain"/>
    <property type="match status" value="1"/>
</dbReference>
<dbReference type="InterPro" id="IPR050295">
    <property type="entry name" value="Plant_2OG-oxidoreductases"/>
</dbReference>
<dbReference type="InterPro" id="IPR044861">
    <property type="entry name" value="IPNS-like_FE2OG_OXY"/>
</dbReference>
<dbReference type="AlphaFoldDB" id="A0ABC8TV50"/>
<evidence type="ECO:0000256" key="4">
    <source>
        <dbReference type="RuleBase" id="RU003682"/>
    </source>
</evidence>
<keyword evidence="7" id="KW-1185">Reference proteome</keyword>
<dbReference type="InterPro" id="IPR027443">
    <property type="entry name" value="IPNS-like_sf"/>
</dbReference>
<dbReference type="PROSITE" id="PS51471">
    <property type="entry name" value="FE2OG_OXY"/>
    <property type="match status" value="1"/>
</dbReference>
<dbReference type="InterPro" id="IPR005123">
    <property type="entry name" value="Oxoglu/Fe-dep_dioxygenase_dom"/>
</dbReference>
<evidence type="ECO:0000259" key="5">
    <source>
        <dbReference type="PROSITE" id="PS51471"/>
    </source>
</evidence>
<proteinExistence type="inferred from homology"/>
<dbReference type="Proteomes" id="UP001642360">
    <property type="component" value="Unassembled WGS sequence"/>
</dbReference>
<dbReference type="Pfam" id="PF03171">
    <property type="entry name" value="2OG-FeII_Oxy"/>
    <property type="match status" value="1"/>
</dbReference>
<evidence type="ECO:0000256" key="2">
    <source>
        <dbReference type="ARBA" id="ARBA00022723"/>
    </source>
</evidence>
<name>A0ABC8TV50_9AQUA</name>
<evidence type="ECO:0000313" key="7">
    <source>
        <dbReference type="Proteomes" id="UP001642360"/>
    </source>
</evidence>
<keyword evidence="3 4" id="KW-0408">Iron</keyword>
<dbReference type="SUPFAM" id="SSF51197">
    <property type="entry name" value="Clavaminate synthase-like"/>
    <property type="match status" value="1"/>
</dbReference>
<gene>
    <name evidence="6" type="ORF">ILEXP_LOCUS43036</name>
</gene>
<keyword evidence="2 4" id="KW-0479">Metal-binding</keyword>
<dbReference type="GO" id="GO:0046872">
    <property type="term" value="F:metal ion binding"/>
    <property type="evidence" value="ECO:0007669"/>
    <property type="project" value="UniProtKB-KW"/>
</dbReference>
<comment type="similarity">
    <text evidence="1 4">Belongs to the iron/ascorbate-dependent oxidoreductase family.</text>
</comment>
<comment type="caution">
    <text evidence="6">The sequence shown here is derived from an EMBL/GenBank/DDBJ whole genome shotgun (WGS) entry which is preliminary data.</text>
</comment>
<dbReference type="PANTHER" id="PTHR47991">
    <property type="entry name" value="OXOGLUTARATE/IRON-DEPENDENT DIOXYGENASE"/>
    <property type="match status" value="1"/>
</dbReference>
<sequence length="310" mass="35140">MVQPLRVPIVDLSLLRQRSDHTNSPIIKDIHEACRNIGFFHVVHHGIPESVIEGALEVNSEFFNLPTAIKEELISDDVLKPVRFGKLVGEDEGNSKFMRDFLKLCAYPFEDFEALWPTSPPNYREKMGMYSSEVRKVSIEIFEVIMESLNLGATYMRENFNQGCHILGINSYPPCSESDIKAGITPHTDYGLITILLQTHPGLEVVDRTDGKWKVVPEVKGSLQVLVGDQLQVMSNGLYRSVVHRAIPSHWKTRMSIASAHSLAMDEVVEPAMKLLDEGHPKAYKESSLREYLKHLSVRQTRTFIETLQI</sequence>
<dbReference type="EMBL" id="CAUOFW020006168">
    <property type="protein sequence ID" value="CAK9173301.1"/>
    <property type="molecule type" value="Genomic_DNA"/>
</dbReference>
<dbReference type="InterPro" id="IPR026992">
    <property type="entry name" value="DIOX_N"/>
</dbReference>
<feature type="domain" description="Fe2OG dioxygenase" evidence="5">
    <location>
        <begin position="162"/>
        <end position="263"/>
    </location>
</feature>
<evidence type="ECO:0000256" key="3">
    <source>
        <dbReference type="ARBA" id="ARBA00023004"/>
    </source>
</evidence>
<keyword evidence="4" id="KW-0560">Oxidoreductase</keyword>
<protein>
    <recommendedName>
        <fullName evidence="5">Fe2OG dioxygenase domain-containing protein</fullName>
    </recommendedName>
</protein>
<accession>A0ABC8TV50</accession>
<evidence type="ECO:0000256" key="1">
    <source>
        <dbReference type="ARBA" id="ARBA00008056"/>
    </source>
</evidence>
<reference evidence="6 7" key="1">
    <citation type="submission" date="2024-02" db="EMBL/GenBank/DDBJ databases">
        <authorList>
            <person name="Vignale AGUSTIN F."/>
            <person name="Sosa J E."/>
            <person name="Modenutti C."/>
        </authorList>
    </citation>
    <scope>NUCLEOTIDE SEQUENCE [LARGE SCALE GENOMIC DNA]</scope>
</reference>
<evidence type="ECO:0000313" key="6">
    <source>
        <dbReference type="EMBL" id="CAK9173301.1"/>
    </source>
</evidence>